<evidence type="ECO:0000313" key="1">
    <source>
        <dbReference type="EMBL" id="MBD2736816.1"/>
    </source>
</evidence>
<proteinExistence type="predicted"/>
<dbReference type="RefSeq" id="WP_190957427.1">
    <property type="nucleotide sequence ID" value="NZ_JACJTU010000024.1"/>
</dbReference>
<organism evidence="1 2">
    <name type="scientific">Nostoc paludosum FACHB-159</name>
    <dbReference type="NCBI Taxonomy" id="2692908"/>
    <lineage>
        <taxon>Bacteria</taxon>
        <taxon>Bacillati</taxon>
        <taxon>Cyanobacteriota</taxon>
        <taxon>Cyanophyceae</taxon>
        <taxon>Nostocales</taxon>
        <taxon>Nostocaceae</taxon>
        <taxon>Nostoc</taxon>
    </lineage>
</organism>
<dbReference type="Proteomes" id="UP000637383">
    <property type="component" value="Unassembled WGS sequence"/>
</dbReference>
<keyword evidence="2" id="KW-1185">Reference proteome</keyword>
<comment type="caution">
    <text evidence="1">The sequence shown here is derived from an EMBL/GenBank/DDBJ whole genome shotgun (WGS) entry which is preliminary data.</text>
</comment>
<dbReference type="EMBL" id="JACJTU010000024">
    <property type="protein sequence ID" value="MBD2736816.1"/>
    <property type="molecule type" value="Genomic_DNA"/>
</dbReference>
<name>A0ABR8KDF5_9NOSO</name>
<gene>
    <name evidence="1" type="ORF">H6H03_23490</name>
</gene>
<reference evidence="1 2" key="1">
    <citation type="journal article" date="2020" name="ISME J.">
        <title>Comparative genomics reveals insights into cyanobacterial evolution and habitat adaptation.</title>
        <authorList>
            <person name="Chen M.Y."/>
            <person name="Teng W.K."/>
            <person name="Zhao L."/>
            <person name="Hu C.X."/>
            <person name="Zhou Y.K."/>
            <person name="Han B.P."/>
            <person name="Song L.R."/>
            <person name="Shu W.S."/>
        </authorList>
    </citation>
    <scope>NUCLEOTIDE SEQUENCE [LARGE SCALE GENOMIC DNA]</scope>
    <source>
        <strain evidence="1 2">FACHB-159</strain>
    </source>
</reference>
<protein>
    <recommendedName>
        <fullName evidence="3">Class I SAM-dependent methyltransferase</fullName>
    </recommendedName>
</protein>
<evidence type="ECO:0008006" key="3">
    <source>
        <dbReference type="Google" id="ProtNLM"/>
    </source>
</evidence>
<dbReference type="InterPro" id="IPR029063">
    <property type="entry name" value="SAM-dependent_MTases_sf"/>
</dbReference>
<accession>A0ABR8KDF5</accession>
<sequence length="268" mass="31488">MKQANWNEYLSLQHPWTKRLIGIEQFSKNRNLEQIEREYNQDKYGTLTEFNFTDIELYKRKELELSGLSDNDKIFISLGEQLFETYRGLAFSIYYSTIANIIANYNPERICELGCGYGYNFSYLNKICPEIYGGEYSKNAVILANSIGLNIKEFNFYNLNDYLIIRKKSLVFTCHGVEQLPSAISFISGLYANKENIELVVNFEPTFLTNRTSLIGTLRNRYIEFNDYNRDLITLLMDRDDIDILEYHPDYIGLNPLHPTNIVVWRFK</sequence>
<dbReference type="Gene3D" id="3.40.50.150">
    <property type="entry name" value="Vaccinia Virus protein VP39"/>
    <property type="match status" value="1"/>
</dbReference>
<evidence type="ECO:0000313" key="2">
    <source>
        <dbReference type="Proteomes" id="UP000637383"/>
    </source>
</evidence>
<dbReference type="SUPFAM" id="SSF53335">
    <property type="entry name" value="S-adenosyl-L-methionine-dependent methyltransferases"/>
    <property type="match status" value="1"/>
</dbReference>